<feature type="compositionally biased region" description="Polar residues" evidence="2">
    <location>
        <begin position="60"/>
        <end position="76"/>
    </location>
</feature>
<evidence type="ECO:0000313" key="3">
    <source>
        <dbReference type="EMBL" id="RIA93450.1"/>
    </source>
</evidence>
<dbReference type="InterPro" id="IPR011990">
    <property type="entry name" value="TPR-like_helical_dom_sf"/>
</dbReference>
<dbReference type="Proteomes" id="UP000265703">
    <property type="component" value="Unassembled WGS sequence"/>
</dbReference>
<evidence type="ECO:0000256" key="1">
    <source>
        <dbReference type="ARBA" id="ARBA00038101"/>
    </source>
</evidence>
<dbReference type="SUPFAM" id="SSF81901">
    <property type="entry name" value="HCP-like"/>
    <property type="match status" value="1"/>
</dbReference>
<dbReference type="InterPro" id="IPR050767">
    <property type="entry name" value="Sel1_AlgK"/>
</dbReference>
<sequence>MPESFKILAIKAVNHDPEFRPKVTDMFEVLSKCFEELERPKPTPSQSSDSSKSQNQPSTTSRRTSSFDQNECTIPQSDEKLPDFESFKYMTLAEAQKQHKMIDRSNKLIGDVKTAYKCFEEYANPNNTIRNQIIAKYYKAYYISRGLVESPKDKDKVIAQLFKEVADDEANEFPEAKLRYGDCLYNGKGVEKNLTEALKYFEAAAANGFKVAMYNAGKLYFNGDGVKKDEEKAINYMKLAIYHEYEPAIKFCKDNDIPL</sequence>
<dbReference type="PANTHER" id="PTHR11102">
    <property type="entry name" value="SEL-1-LIKE PROTEIN"/>
    <property type="match status" value="1"/>
</dbReference>
<keyword evidence="4" id="KW-1185">Reference proteome</keyword>
<dbReference type="Pfam" id="PF08238">
    <property type="entry name" value="Sel1"/>
    <property type="match status" value="2"/>
</dbReference>
<accession>A0A397T527</accession>
<evidence type="ECO:0008006" key="5">
    <source>
        <dbReference type="Google" id="ProtNLM"/>
    </source>
</evidence>
<dbReference type="EMBL" id="QKYT01000104">
    <property type="protein sequence ID" value="RIA93450.1"/>
    <property type="molecule type" value="Genomic_DNA"/>
</dbReference>
<dbReference type="SMART" id="SM00671">
    <property type="entry name" value="SEL1"/>
    <property type="match status" value="2"/>
</dbReference>
<feature type="region of interest" description="Disordered" evidence="2">
    <location>
        <begin position="38"/>
        <end position="78"/>
    </location>
</feature>
<dbReference type="InterPro" id="IPR006597">
    <property type="entry name" value="Sel1-like"/>
</dbReference>
<dbReference type="PANTHER" id="PTHR11102:SF160">
    <property type="entry name" value="ERAD-ASSOCIATED E3 UBIQUITIN-PROTEIN LIGASE COMPONENT HRD3"/>
    <property type="match status" value="1"/>
</dbReference>
<proteinExistence type="inferred from homology"/>
<organism evidence="3 4">
    <name type="scientific">Glomus cerebriforme</name>
    <dbReference type="NCBI Taxonomy" id="658196"/>
    <lineage>
        <taxon>Eukaryota</taxon>
        <taxon>Fungi</taxon>
        <taxon>Fungi incertae sedis</taxon>
        <taxon>Mucoromycota</taxon>
        <taxon>Glomeromycotina</taxon>
        <taxon>Glomeromycetes</taxon>
        <taxon>Glomerales</taxon>
        <taxon>Glomeraceae</taxon>
        <taxon>Glomus</taxon>
    </lineage>
</organism>
<comment type="caution">
    <text evidence="3">The sequence shown here is derived from an EMBL/GenBank/DDBJ whole genome shotgun (WGS) entry which is preliminary data.</text>
</comment>
<evidence type="ECO:0000313" key="4">
    <source>
        <dbReference type="Proteomes" id="UP000265703"/>
    </source>
</evidence>
<protein>
    <recommendedName>
        <fullName evidence="5">HCP-like protein</fullName>
    </recommendedName>
</protein>
<gene>
    <name evidence="3" type="ORF">C1645_762521</name>
</gene>
<name>A0A397T527_9GLOM</name>
<dbReference type="AlphaFoldDB" id="A0A397T527"/>
<dbReference type="Gene3D" id="1.25.40.10">
    <property type="entry name" value="Tetratricopeptide repeat domain"/>
    <property type="match status" value="1"/>
</dbReference>
<dbReference type="OrthoDB" id="2384430at2759"/>
<evidence type="ECO:0000256" key="2">
    <source>
        <dbReference type="SAM" id="MobiDB-lite"/>
    </source>
</evidence>
<feature type="compositionally biased region" description="Low complexity" evidence="2">
    <location>
        <begin position="44"/>
        <end position="59"/>
    </location>
</feature>
<comment type="similarity">
    <text evidence="1">Belongs to the sel-1 family.</text>
</comment>
<reference evidence="3 4" key="1">
    <citation type="submission" date="2018-06" db="EMBL/GenBank/DDBJ databases">
        <title>Comparative genomics reveals the genomic features of Rhizophagus irregularis, R. cerebriforme, R. diaphanum and Gigaspora rosea, and their symbiotic lifestyle signature.</title>
        <authorList>
            <person name="Morin E."/>
            <person name="San Clemente H."/>
            <person name="Chen E.C.H."/>
            <person name="De La Providencia I."/>
            <person name="Hainaut M."/>
            <person name="Kuo A."/>
            <person name="Kohler A."/>
            <person name="Murat C."/>
            <person name="Tang N."/>
            <person name="Roy S."/>
            <person name="Loubradou J."/>
            <person name="Henrissat B."/>
            <person name="Grigoriev I.V."/>
            <person name="Corradi N."/>
            <person name="Roux C."/>
            <person name="Martin F.M."/>
        </authorList>
    </citation>
    <scope>NUCLEOTIDE SEQUENCE [LARGE SCALE GENOMIC DNA]</scope>
    <source>
        <strain evidence="3 4">DAOM 227022</strain>
    </source>
</reference>